<evidence type="ECO:0000313" key="1">
    <source>
        <dbReference type="EMBL" id="JAE29148.1"/>
    </source>
</evidence>
<proteinExistence type="predicted"/>
<dbReference type="EMBL" id="GBRH01168748">
    <property type="protein sequence ID" value="JAE29148.1"/>
    <property type="molecule type" value="Transcribed_RNA"/>
</dbReference>
<protein>
    <submittedName>
        <fullName evidence="1">Uncharacterized protein</fullName>
    </submittedName>
</protein>
<name>A0A0A9H8E0_ARUDO</name>
<reference evidence="1" key="1">
    <citation type="submission" date="2014-09" db="EMBL/GenBank/DDBJ databases">
        <authorList>
            <person name="Magalhaes I.L.F."/>
            <person name="Oliveira U."/>
            <person name="Santos F.R."/>
            <person name="Vidigal T.H.D.A."/>
            <person name="Brescovit A.D."/>
            <person name="Santos A.J."/>
        </authorList>
    </citation>
    <scope>NUCLEOTIDE SEQUENCE</scope>
    <source>
        <tissue evidence="1">Shoot tissue taken approximately 20 cm above the soil surface</tissue>
    </source>
</reference>
<reference evidence="1" key="2">
    <citation type="journal article" date="2015" name="Data Brief">
        <title>Shoot transcriptome of the giant reed, Arundo donax.</title>
        <authorList>
            <person name="Barrero R.A."/>
            <person name="Guerrero F.D."/>
            <person name="Moolhuijzen P."/>
            <person name="Goolsby J.A."/>
            <person name="Tidwell J."/>
            <person name="Bellgard S.E."/>
            <person name="Bellgard M.I."/>
        </authorList>
    </citation>
    <scope>NUCLEOTIDE SEQUENCE</scope>
    <source>
        <tissue evidence="1">Shoot tissue taken approximately 20 cm above the soil surface</tissue>
    </source>
</reference>
<sequence length="8" mass="885">MGFFPSCP</sequence>
<organism evidence="1">
    <name type="scientific">Arundo donax</name>
    <name type="common">Giant reed</name>
    <name type="synonym">Donax arundinaceus</name>
    <dbReference type="NCBI Taxonomy" id="35708"/>
    <lineage>
        <taxon>Eukaryota</taxon>
        <taxon>Viridiplantae</taxon>
        <taxon>Streptophyta</taxon>
        <taxon>Embryophyta</taxon>
        <taxon>Tracheophyta</taxon>
        <taxon>Spermatophyta</taxon>
        <taxon>Magnoliopsida</taxon>
        <taxon>Liliopsida</taxon>
        <taxon>Poales</taxon>
        <taxon>Poaceae</taxon>
        <taxon>PACMAD clade</taxon>
        <taxon>Arundinoideae</taxon>
        <taxon>Arundineae</taxon>
        <taxon>Arundo</taxon>
    </lineage>
</organism>
<accession>A0A0A9H8E0</accession>